<protein>
    <submittedName>
        <fullName evidence="1">Uncharacterized protein</fullName>
    </submittedName>
</protein>
<evidence type="ECO:0000313" key="1">
    <source>
        <dbReference type="EMBL" id="MBO2007016.1"/>
    </source>
</evidence>
<comment type="caution">
    <text evidence="1">The sequence shown here is derived from an EMBL/GenBank/DDBJ whole genome shotgun (WGS) entry which is preliminary data.</text>
</comment>
<organism evidence="1">
    <name type="scientific">Serratia marcescens</name>
    <dbReference type="NCBI Taxonomy" id="615"/>
    <lineage>
        <taxon>Bacteria</taxon>
        <taxon>Pseudomonadati</taxon>
        <taxon>Pseudomonadota</taxon>
        <taxon>Gammaproteobacteria</taxon>
        <taxon>Enterobacterales</taxon>
        <taxon>Yersiniaceae</taxon>
        <taxon>Serratia</taxon>
    </lineage>
</organism>
<dbReference type="EMBL" id="JAGETR010000087">
    <property type="protein sequence ID" value="MBO2007016.1"/>
    <property type="molecule type" value="Genomic_DNA"/>
</dbReference>
<sequence length="65" mass="7241">MLLRLAVSLLPVGILKSERYRVFDTFPIAFLADTINLTILIEVIPNEFQVAARRQGVHPGAYSGK</sequence>
<reference evidence="1" key="1">
    <citation type="submission" date="2021-03" db="EMBL/GenBank/DDBJ databases">
        <title>Molecular epidemiology and mechanisms of colistin and carbapenem resistance in Enterobacteriaceae from clinical isolates, the environment and porcine samples in Pretoria, South Africa.</title>
        <authorList>
            <person name="Bogoshi D."/>
            <person name="Mbelle N.M."/>
            <person name="Naidoo V."/>
            <person name="Osei Sekyere J."/>
        </authorList>
    </citation>
    <scope>NUCLEOTIDE SEQUENCE</scope>
    <source>
        <strain evidence="1">C080</strain>
    </source>
</reference>
<gene>
    <name evidence="1" type="ORF">J4732_14170</name>
</gene>
<name>A0A939SR95_SERMA</name>
<proteinExistence type="predicted"/>
<dbReference type="AlphaFoldDB" id="A0A939SR95"/>
<accession>A0A939SR95</accession>